<dbReference type="InterPro" id="IPR045877">
    <property type="entry name" value="ZFP36-like"/>
</dbReference>
<dbReference type="InterPro" id="IPR000571">
    <property type="entry name" value="Znf_CCCH"/>
</dbReference>
<evidence type="ECO:0000256" key="1">
    <source>
        <dbReference type="ARBA" id="ARBA00022723"/>
    </source>
</evidence>
<keyword evidence="8" id="KW-0496">Mitochondrion</keyword>
<dbReference type="EMBL" id="OVEO01000012">
    <property type="protein sequence ID" value="SPQ99741.1"/>
    <property type="molecule type" value="Genomic_DNA"/>
</dbReference>
<dbReference type="Proteomes" id="UP000290189">
    <property type="component" value="Unassembled WGS sequence"/>
</dbReference>
<dbReference type="PROSITE" id="PS50103">
    <property type="entry name" value="ZF_C3H1"/>
    <property type="match status" value="2"/>
</dbReference>
<dbReference type="PANTHER" id="PTHR12547:SF18">
    <property type="entry name" value="PROTEIN TIS11"/>
    <property type="match status" value="1"/>
</dbReference>
<dbReference type="InterPro" id="IPR036855">
    <property type="entry name" value="Znf_CCCH_sf"/>
</dbReference>
<sequence>MADDGYIDIGFDERCQAFREQYERILWDAYPADLRLSYIDAEQERVEITSAADLQEAIRDQSPLIVLAVPATLTASRWHLASPFPCRQWSGLTTTAHAKMFHALGTTIARCFNAILDASDAVEYYIATLLATSPRTPRLESSRPGNLATAAQRPPLIADIGRAHPATGPLHPAPSDQSVCVKERPSSRSHAHGQMSTSSAVWFTPTQSAWSEHRPSKTHDSSPSRGMSQYAHNSSLYKTELCRSFSDHGYCRYSNKCQFAHGLADLRPVVRHRRWKTEKCKNYLNGNCPYGSRCDFIHQDDFIYTPDAVPGYVTPIPPPSTARPLSAVGAASFTPPIKQDSMRFKVPVRAVSPVNIARPSTPVVVKVPAAAKPAAKPSPVKEGDKRLPFFKHLVDDKSAGAPHAQREDPELIALMAQL</sequence>
<gene>
    <name evidence="8" type="ORF">PLBR_LOCUS6956</name>
</gene>
<feature type="domain" description="C3H1-type" evidence="7">
    <location>
        <begin position="236"/>
        <end position="264"/>
    </location>
</feature>
<dbReference type="PANTHER" id="PTHR12547">
    <property type="entry name" value="CCCH ZINC FINGER/TIS11-RELATED"/>
    <property type="match status" value="1"/>
</dbReference>
<evidence type="ECO:0000256" key="5">
    <source>
        <dbReference type="PROSITE-ProRule" id="PRU00723"/>
    </source>
</evidence>
<geneLocation type="mitochondrion" evidence="8"/>
<proteinExistence type="predicted"/>
<feature type="zinc finger region" description="C3H1-type" evidence="5">
    <location>
        <begin position="274"/>
        <end position="301"/>
    </location>
</feature>
<dbReference type="SUPFAM" id="SSF54277">
    <property type="entry name" value="CAD &amp; PB1 domains"/>
    <property type="match status" value="1"/>
</dbReference>
<dbReference type="Pfam" id="PF00642">
    <property type="entry name" value="zf-CCCH"/>
    <property type="match status" value="2"/>
</dbReference>
<feature type="domain" description="C3H1-type" evidence="7">
    <location>
        <begin position="274"/>
        <end position="301"/>
    </location>
</feature>
<evidence type="ECO:0000313" key="9">
    <source>
        <dbReference type="Proteomes" id="UP000290189"/>
    </source>
</evidence>
<evidence type="ECO:0000313" key="8">
    <source>
        <dbReference type="EMBL" id="SPQ99741.1"/>
    </source>
</evidence>
<keyword evidence="2" id="KW-0677">Repeat</keyword>
<dbReference type="SMART" id="SM00356">
    <property type="entry name" value="ZnF_C3H1"/>
    <property type="match status" value="2"/>
</dbReference>
<name>A0A3P3YHS4_PLABS</name>
<dbReference type="Gene3D" id="4.10.1000.10">
    <property type="entry name" value="Zinc finger, CCCH-type"/>
    <property type="match status" value="2"/>
</dbReference>
<dbReference type="SUPFAM" id="SSF90229">
    <property type="entry name" value="CCCH zinc finger"/>
    <property type="match status" value="2"/>
</dbReference>
<accession>A0A3P3YHS4</accession>
<evidence type="ECO:0000256" key="4">
    <source>
        <dbReference type="ARBA" id="ARBA00022833"/>
    </source>
</evidence>
<dbReference type="AlphaFoldDB" id="A0A3P3YHS4"/>
<evidence type="ECO:0000256" key="3">
    <source>
        <dbReference type="ARBA" id="ARBA00022771"/>
    </source>
</evidence>
<evidence type="ECO:0000256" key="2">
    <source>
        <dbReference type="ARBA" id="ARBA00022737"/>
    </source>
</evidence>
<keyword evidence="4 5" id="KW-0862">Zinc</keyword>
<feature type="region of interest" description="Disordered" evidence="6">
    <location>
        <begin position="163"/>
        <end position="198"/>
    </location>
</feature>
<keyword evidence="3 5" id="KW-0863">Zinc-finger</keyword>
<dbReference type="GO" id="GO:0008270">
    <property type="term" value="F:zinc ion binding"/>
    <property type="evidence" value="ECO:0007669"/>
    <property type="project" value="UniProtKB-KW"/>
</dbReference>
<reference evidence="8 9" key="1">
    <citation type="submission" date="2018-03" db="EMBL/GenBank/DDBJ databases">
        <authorList>
            <person name="Fogelqvist J."/>
        </authorList>
    </citation>
    <scope>NUCLEOTIDE SEQUENCE [LARGE SCALE GENOMIC DNA]</scope>
</reference>
<protein>
    <recommendedName>
        <fullName evidence="7">C3H1-type domain-containing protein</fullName>
    </recommendedName>
</protein>
<evidence type="ECO:0000256" key="6">
    <source>
        <dbReference type="SAM" id="MobiDB-lite"/>
    </source>
</evidence>
<organism evidence="8 9">
    <name type="scientific">Plasmodiophora brassicae</name>
    <name type="common">Clubroot disease agent</name>
    <dbReference type="NCBI Taxonomy" id="37360"/>
    <lineage>
        <taxon>Eukaryota</taxon>
        <taxon>Sar</taxon>
        <taxon>Rhizaria</taxon>
        <taxon>Endomyxa</taxon>
        <taxon>Phytomyxea</taxon>
        <taxon>Plasmodiophorida</taxon>
        <taxon>Plasmodiophoridae</taxon>
        <taxon>Plasmodiophora</taxon>
    </lineage>
</organism>
<dbReference type="GO" id="GO:0003729">
    <property type="term" value="F:mRNA binding"/>
    <property type="evidence" value="ECO:0007669"/>
    <property type="project" value="InterPro"/>
</dbReference>
<feature type="zinc finger region" description="C3H1-type" evidence="5">
    <location>
        <begin position="236"/>
        <end position="264"/>
    </location>
</feature>
<dbReference type="FunFam" id="4.10.1000.10:FF:000001">
    <property type="entry name" value="zinc finger CCCH domain-containing protein 15-like"/>
    <property type="match status" value="1"/>
</dbReference>
<evidence type="ECO:0000259" key="7">
    <source>
        <dbReference type="PROSITE" id="PS50103"/>
    </source>
</evidence>
<keyword evidence="1 5" id="KW-0479">Metal-binding</keyword>